<evidence type="ECO:0000259" key="6">
    <source>
        <dbReference type="Pfam" id="PF08314"/>
    </source>
</evidence>
<dbReference type="RefSeq" id="XP_018152364.1">
    <property type="nucleotide sequence ID" value="XM_018307947.1"/>
</dbReference>
<protein>
    <submittedName>
        <fullName evidence="7">Secretory pathway protein Sec39</fullName>
    </submittedName>
</protein>
<evidence type="ECO:0000313" key="7">
    <source>
        <dbReference type="EMBL" id="OBR03846.1"/>
    </source>
</evidence>
<organism evidence="7 8">
    <name type="scientific">Colletotrichum higginsianum (strain IMI 349063)</name>
    <name type="common">Crucifer anthracnose fungus</name>
    <dbReference type="NCBI Taxonomy" id="759273"/>
    <lineage>
        <taxon>Eukaryota</taxon>
        <taxon>Fungi</taxon>
        <taxon>Dikarya</taxon>
        <taxon>Ascomycota</taxon>
        <taxon>Pezizomycotina</taxon>
        <taxon>Sordariomycetes</taxon>
        <taxon>Hypocreomycetidae</taxon>
        <taxon>Glomerellales</taxon>
        <taxon>Glomerellaceae</taxon>
        <taxon>Colletotrichum</taxon>
        <taxon>Colletotrichum destructivum species complex</taxon>
    </lineage>
</organism>
<proteinExistence type="predicted"/>
<dbReference type="PANTHER" id="PTHR40787">
    <property type="entry name" value="SECRETED PROTEIN"/>
    <property type="match status" value="1"/>
</dbReference>
<accession>A0A1B7XVQ7</accession>
<dbReference type="VEuPathDB" id="FungiDB:CH63R_12973"/>
<keyword evidence="8" id="KW-1185">Reference proteome</keyword>
<evidence type="ECO:0000256" key="1">
    <source>
        <dbReference type="ARBA" id="ARBA00004240"/>
    </source>
</evidence>
<feature type="region of interest" description="Disordered" evidence="5">
    <location>
        <begin position="801"/>
        <end position="830"/>
    </location>
</feature>
<keyword evidence="2" id="KW-0813">Transport</keyword>
<dbReference type="PANTHER" id="PTHR40787:SF3">
    <property type="entry name" value="PROTEIN TRANSPORT PROTEIN SEC39"/>
    <property type="match status" value="1"/>
</dbReference>
<sequence>MSLVQSVPKLVLLAVHLTIHADIDSLAFLASRHAAVLRKDILLRILLTYLPETVQSRDYVCFLEELSSGEYADREASDIDYAVVENLSDEDAAKKVRKLHLLPLSWEDAPIDTEDDPVALFLLRRAHRVDEEAGLLTQLPELLGPFLQYAPGIRVWMVSTLLPLLRRNYEYYPADSIPYTLAEFQNLPDGAAVGALLAQTGVRQEDYGLIGRDLRGMLVPWLHDDARWKRVEQDDSSGEAVSSPGWERFLEWLLVQSSSSWKVAVAAVEQWGGAVDVDLGDYDVIWMSEQQQQYLDRRYARAIMAGAYLVPDATIEALEGAHQMLRKVMDLLGQDDILSLREGADTLSAVAHLEGDGILSHKNTAFMRNDLLKESNPLTTPSMKSTHLLHALILSAFILTQAGLPCTIKRVGDLAFIQDERDQKAEVVKLIHAVAERAPKNDEKFWAKARNKVLWLRNWGISVSPNSPVMGVFASVELEVIETEILRALMSSARYSLARSLYEDTGEKPLPAQTVQETVVAAALNAYDNASNPNRTRGGLRKCDEIINALPGTITDSLPERRRIDSLLKATHALSEYRLVLRQGEPFSPVVLRIHSDPVSIIGKVLEQNPKSYTRIHDFLDVGSNMVRAGIVDQGKKRVSVNVAEDEKAHIDTTEKRITAMCIEAALKEDDFETAYSYVVNRLSGQVDRSTTASVAKLEDDWSWRAALQAGQYIRTARTVRPTHLGNASGNLDIRHLEQRIDCLATALRIAPPSQLQEILKTFRRCEEQLDSALQEEAAREADLDAAAADINSGMPGGFDAVPTAARSSKPVGPQQTRSSAGTSKAGDDAPMSLFDLSRATARAASRNFAALSTLQQSAGGKALTPAPASAALVPISDGDLHDDYPRARKRDQLRDAAMGTLTSGVGWLIGAPASAPSPQQAPRDD</sequence>
<reference evidence="8" key="1">
    <citation type="journal article" date="2017" name="BMC Genomics">
        <title>Gapless genome assembly of Colletotrichum higginsianum reveals chromosome structure and association of transposable elements with secondary metabolite gene clusters.</title>
        <authorList>
            <person name="Dallery J.-F."/>
            <person name="Lapalu N."/>
            <person name="Zampounis A."/>
            <person name="Pigne S."/>
            <person name="Luyten I."/>
            <person name="Amselem J."/>
            <person name="Wittenberg A.H.J."/>
            <person name="Zhou S."/>
            <person name="de Queiroz M.V."/>
            <person name="Robin G.P."/>
            <person name="Auger A."/>
            <person name="Hainaut M."/>
            <person name="Henrissat B."/>
            <person name="Kim K.-T."/>
            <person name="Lee Y.-H."/>
            <person name="Lespinet O."/>
            <person name="Schwartz D.C."/>
            <person name="Thon M.R."/>
            <person name="O'Connell R.J."/>
        </authorList>
    </citation>
    <scope>NUCLEOTIDE SEQUENCE [LARGE SCALE GENOMIC DNA]</scope>
    <source>
        <strain evidence="8">IMI 349063</strain>
    </source>
</reference>
<dbReference type="GO" id="GO:0006890">
    <property type="term" value="P:retrograde vesicle-mediated transport, Golgi to endoplasmic reticulum"/>
    <property type="evidence" value="ECO:0007669"/>
    <property type="project" value="InterPro"/>
</dbReference>
<evidence type="ECO:0000256" key="5">
    <source>
        <dbReference type="SAM" id="MobiDB-lite"/>
    </source>
</evidence>
<feature type="domain" description="Sec39" evidence="6">
    <location>
        <begin position="11"/>
        <end position="782"/>
    </location>
</feature>
<dbReference type="GO" id="GO:0005783">
    <property type="term" value="C:endoplasmic reticulum"/>
    <property type="evidence" value="ECO:0007669"/>
    <property type="project" value="UniProtKB-SubCell"/>
</dbReference>
<dbReference type="GeneID" id="28872054"/>
<keyword evidence="3" id="KW-0256">Endoplasmic reticulum</keyword>
<dbReference type="AlphaFoldDB" id="A0A1B7XVQ7"/>
<evidence type="ECO:0000313" key="8">
    <source>
        <dbReference type="Proteomes" id="UP000092177"/>
    </source>
</evidence>
<dbReference type="KEGG" id="chig:CH63R_12973"/>
<dbReference type="InterPro" id="IPR013244">
    <property type="entry name" value="Sec39_domain"/>
</dbReference>
<dbReference type="Pfam" id="PF08314">
    <property type="entry name" value="Sec39"/>
    <property type="match status" value="1"/>
</dbReference>
<dbReference type="GO" id="GO:0015031">
    <property type="term" value="P:protein transport"/>
    <property type="evidence" value="ECO:0007669"/>
    <property type="project" value="UniProtKB-KW"/>
</dbReference>
<dbReference type="Proteomes" id="UP000092177">
    <property type="component" value="Chromosome 9"/>
</dbReference>
<evidence type="ECO:0000256" key="2">
    <source>
        <dbReference type="ARBA" id="ARBA00022448"/>
    </source>
</evidence>
<evidence type="ECO:0000256" key="3">
    <source>
        <dbReference type="ARBA" id="ARBA00022824"/>
    </source>
</evidence>
<dbReference type="EMBL" id="LTAN01000009">
    <property type="protein sequence ID" value="OBR03846.1"/>
    <property type="molecule type" value="Genomic_DNA"/>
</dbReference>
<comment type="caution">
    <text evidence="7">The sequence shown here is derived from an EMBL/GenBank/DDBJ whole genome shotgun (WGS) entry which is preliminary data.</text>
</comment>
<dbReference type="OrthoDB" id="3434013at2759"/>
<name>A0A1B7XVQ7_COLHI</name>
<feature type="compositionally biased region" description="Polar residues" evidence="5">
    <location>
        <begin position="814"/>
        <end position="823"/>
    </location>
</feature>
<comment type="subcellular location">
    <subcellularLocation>
        <location evidence="1">Endoplasmic reticulum</location>
    </subcellularLocation>
</comment>
<gene>
    <name evidence="7" type="ORF">CH63R_12973</name>
</gene>
<keyword evidence="4" id="KW-0653">Protein transport</keyword>
<evidence type="ECO:0000256" key="4">
    <source>
        <dbReference type="ARBA" id="ARBA00022927"/>
    </source>
</evidence>